<dbReference type="SMR" id="A0A0W0DR72"/>
<keyword evidence="16" id="KW-1133">Transmembrane helix</keyword>
<dbReference type="OrthoDB" id="10267115at2759"/>
<evidence type="ECO:0000256" key="4">
    <source>
        <dbReference type="ARBA" id="ARBA00006484"/>
    </source>
</evidence>
<dbReference type="InterPro" id="IPR036291">
    <property type="entry name" value="NAD(P)-bd_dom_sf"/>
</dbReference>
<evidence type="ECO:0000256" key="12">
    <source>
        <dbReference type="ARBA" id="ARBA00029797"/>
    </source>
</evidence>
<dbReference type="PANTHER" id="PTHR43550">
    <property type="entry name" value="3-KETODIHYDROSPHINGOSINE REDUCTASE"/>
    <property type="match status" value="1"/>
</dbReference>
<evidence type="ECO:0000256" key="7">
    <source>
        <dbReference type="ARBA" id="ARBA00022919"/>
    </source>
</evidence>
<organism evidence="17 18">
    <name type="scientific">Candida glabrata</name>
    <name type="common">Yeast</name>
    <name type="synonym">Torulopsis glabrata</name>
    <dbReference type="NCBI Taxonomy" id="5478"/>
    <lineage>
        <taxon>Eukaryota</taxon>
        <taxon>Fungi</taxon>
        <taxon>Dikarya</taxon>
        <taxon>Ascomycota</taxon>
        <taxon>Saccharomycotina</taxon>
        <taxon>Saccharomycetes</taxon>
        <taxon>Saccharomycetales</taxon>
        <taxon>Saccharomycetaceae</taxon>
        <taxon>Nakaseomyces</taxon>
    </lineage>
</organism>
<keyword evidence="7" id="KW-0746">Sphingolipid metabolism</keyword>
<name>A0A0W0DR72_CANGB</name>
<comment type="similarity">
    <text evidence="4">Belongs to the short-chain dehydrogenases/reductases (SDR) family.</text>
</comment>
<dbReference type="VEuPathDB" id="FungiDB:GWK60_I04829"/>
<comment type="caution">
    <text evidence="17">The sequence shown here is derived from an EMBL/GenBank/DDBJ whole genome shotgun (WGS) entry which is preliminary data.</text>
</comment>
<protein>
    <recommendedName>
        <fullName evidence="11">3-ketodihydrosphingosine reductase TSC10</fullName>
        <ecNumber evidence="10">1.1.1.102</ecNumber>
    </recommendedName>
    <alternativeName>
        <fullName evidence="13">3-dehydrosphinganine reductase</fullName>
    </alternativeName>
    <alternativeName>
        <fullName evidence="12">KDS reductase</fullName>
    </alternativeName>
</protein>
<evidence type="ECO:0000256" key="10">
    <source>
        <dbReference type="ARBA" id="ARBA00026112"/>
    </source>
</evidence>
<dbReference type="GO" id="GO:0047560">
    <property type="term" value="F:3-dehydrosphinganine reductase activity"/>
    <property type="evidence" value="ECO:0007669"/>
    <property type="project" value="UniProtKB-EC"/>
</dbReference>
<keyword evidence="16" id="KW-0472">Membrane</keyword>
<dbReference type="CDD" id="cd08939">
    <property type="entry name" value="KDSR-like_SDR_c"/>
    <property type="match status" value="1"/>
</dbReference>
<sequence length="363" mass="40410">MFCLEDQVVLIAGGSQGLGKQFGQKYWDESRHSKIILVSRSDVKLRNAITDITGGRQEPVELVMPEVAASEPSASGSSAINLSKSSNHAGFESELRSNSNRSSSSLKESTNVVTHLTTNAADSRIVYIACDLSDPDAVERMFVTLQHNNLLPTQVLACAGGSIPKLFTDLTAKELEMGVKMNYMTTLFVIHKAAQMVPQAHLILFSSSTAFFPFIGYSQYAPAKVSLKALTSILRHELPNTRISCVYPGNFYSEGYVLEEMSKPDITKSIEGSSYPISCEECCDKIVWWLNRGYDDVTTDSIGWFLMSLDMGLNKHNNNSAYWFVQWLIGVIANLLVVPFYMVLCSYQINKWHKQNKNKNTLL</sequence>
<dbReference type="Proteomes" id="UP000054886">
    <property type="component" value="Unassembled WGS sequence"/>
</dbReference>
<evidence type="ECO:0000256" key="16">
    <source>
        <dbReference type="SAM" id="Phobius"/>
    </source>
</evidence>
<evidence type="ECO:0000256" key="9">
    <source>
        <dbReference type="ARBA" id="ARBA00023098"/>
    </source>
</evidence>
<evidence type="ECO:0000256" key="2">
    <source>
        <dbReference type="ARBA" id="ARBA00004760"/>
    </source>
</evidence>
<evidence type="ECO:0000313" key="18">
    <source>
        <dbReference type="Proteomes" id="UP000054886"/>
    </source>
</evidence>
<feature type="transmembrane region" description="Helical" evidence="16">
    <location>
        <begin position="321"/>
        <end position="344"/>
    </location>
</feature>
<evidence type="ECO:0000256" key="11">
    <source>
        <dbReference type="ARBA" id="ARBA00026241"/>
    </source>
</evidence>
<dbReference type="EC" id="1.1.1.102" evidence="10"/>
<dbReference type="GO" id="GO:0030148">
    <property type="term" value="P:sphingolipid biosynthetic process"/>
    <property type="evidence" value="ECO:0007669"/>
    <property type="project" value="EnsemblFungi"/>
</dbReference>
<comment type="function">
    <text evidence="14">Catalyzes the reduction of 3'-oxosphinganine (3-ketodihydrosphingosine/KDS) to sphinganine (dihydrosphingosine/DHS), the second step of de novo sphingolipid biosynthesis.</text>
</comment>
<dbReference type="UniPathway" id="UPA00222"/>
<dbReference type="InterPro" id="IPR002347">
    <property type="entry name" value="SDR_fam"/>
</dbReference>
<dbReference type="OMA" id="HELPNTR"/>
<evidence type="ECO:0000313" key="17">
    <source>
        <dbReference type="EMBL" id="KTB05164.1"/>
    </source>
</evidence>
<evidence type="ECO:0000256" key="13">
    <source>
        <dbReference type="ARBA" id="ARBA00032891"/>
    </source>
</evidence>
<evidence type="ECO:0000256" key="15">
    <source>
        <dbReference type="ARBA" id="ARBA00048930"/>
    </source>
</evidence>
<gene>
    <name evidence="17" type="ORF">AO440_002735</name>
</gene>
<dbReference type="GO" id="GO:0006666">
    <property type="term" value="P:3-keto-sphinganine metabolic process"/>
    <property type="evidence" value="ECO:0007669"/>
    <property type="project" value="EnsemblFungi"/>
</dbReference>
<evidence type="ECO:0000256" key="14">
    <source>
        <dbReference type="ARBA" id="ARBA00044737"/>
    </source>
</evidence>
<dbReference type="Pfam" id="PF00106">
    <property type="entry name" value="adh_short"/>
    <property type="match status" value="1"/>
</dbReference>
<accession>A0A0W0DR72</accession>
<dbReference type="AlphaFoldDB" id="A0A0W0DR72"/>
<evidence type="ECO:0000256" key="8">
    <source>
        <dbReference type="ARBA" id="ARBA00023002"/>
    </source>
</evidence>
<comment type="subcellular location">
    <subcellularLocation>
        <location evidence="1">Endoplasmic reticulum</location>
    </subcellularLocation>
</comment>
<dbReference type="VEuPathDB" id="FungiDB:GW608_I04829"/>
<keyword evidence="16" id="KW-0812">Transmembrane</keyword>
<comment type="catalytic activity">
    <reaction evidence="15">
        <text>sphinganine + NADP(+) = 3-oxosphinganine + NADPH + H(+)</text>
        <dbReference type="Rhea" id="RHEA:22640"/>
        <dbReference type="ChEBI" id="CHEBI:15378"/>
        <dbReference type="ChEBI" id="CHEBI:57783"/>
        <dbReference type="ChEBI" id="CHEBI:57817"/>
        <dbReference type="ChEBI" id="CHEBI:58299"/>
        <dbReference type="ChEBI" id="CHEBI:58349"/>
        <dbReference type="EC" id="1.1.1.102"/>
    </reaction>
    <physiologicalReaction direction="right-to-left" evidence="15">
        <dbReference type="Rhea" id="RHEA:22642"/>
    </physiologicalReaction>
</comment>
<dbReference type="PRINTS" id="PR00081">
    <property type="entry name" value="GDHRDH"/>
</dbReference>
<keyword evidence="6" id="KW-0521">NADP</keyword>
<dbReference type="VEuPathDB" id="FungiDB:GVI51_I09185"/>
<evidence type="ECO:0000256" key="6">
    <source>
        <dbReference type="ARBA" id="ARBA00022857"/>
    </source>
</evidence>
<dbReference type="VEuPathDB" id="FungiDB:B1J91_I09328g"/>
<evidence type="ECO:0000256" key="1">
    <source>
        <dbReference type="ARBA" id="ARBA00004240"/>
    </source>
</evidence>
<keyword evidence="5" id="KW-0256">Endoplasmic reticulum</keyword>
<dbReference type="InterPro" id="IPR045022">
    <property type="entry name" value="KDSR-like"/>
</dbReference>
<comment type="pathway">
    <text evidence="2">Lipid metabolism; sphingolipid metabolism.</text>
</comment>
<keyword evidence="9" id="KW-0443">Lipid metabolism</keyword>
<dbReference type="GO" id="GO:0005789">
    <property type="term" value="C:endoplasmic reticulum membrane"/>
    <property type="evidence" value="ECO:0007669"/>
    <property type="project" value="TreeGrafter"/>
</dbReference>
<dbReference type="EMBL" id="LLZZ01000114">
    <property type="protein sequence ID" value="KTB05164.1"/>
    <property type="molecule type" value="Genomic_DNA"/>
</dbReference>
<dbReference type="GO" id="GO:0005811">
    <property type="term" value="C:lipid droplet"/>
    <property type="evidence" value="ECO:0007669"/>
    <property type="project" value="EnsemblFungi"/>
</dbReference>
<dbReference type="Gene3D" id="3.40.50.720">
    <property type="entry name" value="NAD(P)-binding Rossmann-like Domain"/>
    <property type="match status" value="1"/>
</dbReference>
<dbReference type="SUPFAM" id="SSF51735">
    <property type="entry name" value="NAD(P)-binding Rossmann-fold domains"/>
    <property type="match status" value="1"/>
</dbReference>
<evidence type="ECO:0000256" key="3">
    <source>
        <dbReference type="ARBA" id="ARBA00004991"/>
    </source>
</evidence>
<reference evidence="17 18" key="1">
    <citation type="submission" date="2015-10" db="EMBL/GenBank/DDBJ databases">
        <title>Draft genomes sequences of Candida glabrata isolates 1A, 1B, 2A, 2B, 3A and 3B.</title>
        <authorList>
            <person name="Haavelsrud O.E."/>
            <person name="Gaustad P."/>
        </authorList>
    </citation>
    <scope>NUCLEOTIDE SEQUENCE [LARGE SCALE GENOMIC DNA]</scope>
    <source>
        <strain evidence="17">910700640</strain>
    </source>
</reference>
<evidence type="ECO:0000256" key="5">
    <source>
        <dbReference type="ARBA" id="ARBA00022824"/>
    </source>
</evidence>
<dbReference type="PhylomeDB" id="A0A0W0DR72"/>
<comment type="pathway">
    <text evidence="3">Sphingolipid metabolism.</text>
</comment>
<dbReference type="PANTHER" id="PTHR43550:SF3">
    <property type="entry name" value="3-KETODIHYDROSPHINGOSINE REDUCTASE"/>
    <property type="match status" value="1"/>
</dbReference>
<proteinExistence type="inferred from homology"/>
<keyword evidence="8" id="KW-0560">Oxidoreductase</keyword>
<dbReference type="VEuPathDB" id="FungiDB:CAGL0I09328g"/>